<keyword evidence="3" id="KW-0804">Transcription</keyword>
<feature type="domain" description="HTH marR-type" evidence="4">
    <location>
        <begin position="4"/>
        <end position="137"/>
    </location>
</feature>
<reference evidence="5 6" key="1">
    <citation type="submission" date="2023-08" db="EMBL/GenBank/DDBJ databases">
        <title>Microbacterium sp. nov., isolated from a waste landfill.</title>
        <authorList>
            <person name="Wen W."/>
        </authorList>
    </citation>
    <scope>NUCLEOTIDE SEQUENCE [LARGE SCALE GENOMIC DNA]</scope>
    <source>
        <strain evidence="5 6">ASV81</strain>
    </source>
</reference>
<evidence type="ECO:0000256" key="2">
    <source>
        <dbReference type="ARBA" id="ARBA00023125"/>
    </source>
</evidence>
<dbReference type="EMBL" id="JAVFCB010000007">
    <property type="protein sequence ID" value="MDQ4214841.1"/>
    <property type="molecule type" value="Genomic_DNA"/>
</dbReference>
<dbReference type="InterPro" id="IPR036390">
    <property type="entry name" value="WH_DNA-bd_sf"/>
</dbReference>
<evidence type="ECO:0000313" key="5">
    <source>
        <dbReference type="EMBL" id="MDQ4214841.1"/>
    </source>
</evidence>
<organism evidence="5 6">
    <name type="scientific">Microbacterium capsulatum</name>
    <dbReference type="NCBI Taxonomy" id="3041921"/>
    <lineage>
        <taxon>Bacteria</taxon>
        <taxon>Bacillati</taxon>
        <taxon>Actinomycetota</taxon>
        <taxon>Actinomycetes</taxon>
        <taxon>Micrococcales</taxon>
        <taxon>Microbacteriaceae</taxon>
        <taxon>Microbacterium</taxon>
    </lineage>
</organism>
<name>A0ABU0XI70_9MICO</name>
<dbReference type="PROSITE" id="PS50995">
    <property type="entry name" value="HTH_MARR_2"/>
    <property type="match status" value="1"/>
</dbReference>
<dbReference type="InterPro" id="IPR036388">
    <property type="entry name" value="WH-like_DNA-bd_sf"/>
</dbReference>
<keyword evidence="1" id="KW-0805">Transcription regulation</keyword>
<comment type="caution">
    <text evidence="5">The sequence shown here is derived from an EMBL/GenBank/DDBJ whole genome shotgun (WGS) entry which is preliminary data.</text>
</comment>
<gene>
    <name evidence="5" type="ORF">RBR11_13045</name>
</gene>
<dbReference type="RefSeq" id="WP_308489780.1">
    <property type="nucleotide sequence ID" value="NZ_JAVFCB010000007.1"/>
</dbReference>
<dbReference type="Proteomes" id="UP001230289">
    <property type="component" value="Unassembled WGS sequence"/>
</dbReference>
<keyword evidence="6" id="KW-1185">Reference proteome</keyword>
<sequence>MRQAEKIRYLLLAAQREGNRRLAAALEPLGLSPAQSEVLRILGDNGELTVSGVGRMLVCDSGTNPSRLIERLVQAGLIERIEDPGDRRRVHLRLTATGMAKEQETRAVEDALYEAIDGLPGAAELIAPLELLVAGHPAGEALRRRIDADPGV</sequence>
<keyword evidence="2" id="KW-0238">DNA-binding</keyword>
<dbReference type="SUPFAM" id="SSF46785">
    <property type="entry name" value="Winged helix' DNA-binding domain"/>
    <property type="match status" value="1"/>
</dbReference>
<dbReference type="PANTHER" id="PTHR42756">
    <property type="entry name" value="TRANSCRIPTIONAL REGULATOR, MARR"/>
    <property type="match status" value="1"/>
</dbReference>
<dbReference type="Gene3D" id="1.10.10.10">
    <property type="entry name" value="Winged helix-like DNA-binding domain superfamily/Winged helix DNA-binding domain"/>
    <property type="match status" value="1"/>
</dbReference>
<dbReference type="SMART" id="SM00347">
    <property type="entry name" value="HTH_MARR"/>
    <property type="match status" value="1"/>
</dbReference>
<protein>
    <submittedName>
        <fullName evidence="5">MarR family transcriptional regulator</fullName>
    </submittedName>
</protein>
<accession>A0ABU0XI70</accession>
<evidence type="ECO:0000256" key="1">
    <source>
        <dbReference type="ARBA" id="ARBA00023015"/>
    </source>
</evidence>
<evidence type="ECO:0000256" key="3">
    <source>
        <dbReference type="ARBA" id="ARBA00023163"/>
    </source>
</evidence>
<evidence type="ECO:0000259" key="4">
    <source>
        <dbReference type="PROSITE" id="PS50995"/>
    </source>
</evidence>
<dbReference type="PANTHER" id="PTHR42756:SF1">
    <property type="entry name" value="TRANSCRIPTIONAL REPRESSOR OF EMRAB OPERON"/>
    <property type="match status" value="1"/>
</dbReference>
<evidence type="ECO:0000313" key="6">
    <source>
        <dbReference type="Proteomes" id="UP001230289"/>
    </source>
</evidence>
<dbReference type="Pfam" id="PF12802">
    <property type="entry name" value="MarR_2"/>
    <property type="match status" value="1"/>
</dbReference>
<dbReference type="InterPro" id="IPR000835">
    <property type="entry name" value="HTH_MarR-typ"/>
</dbReference>
<proteinExistence type="predicted"/>